<reference evidence="1 2" key="1">
    <citation type="journal article" date="2018" name="Front. Microbiol.">
        <title>Hydrolytic Capabilities as a Key to Environmental Success: Chitinolytic and Cellulolytic Acidobacteria From Acidic Sub-arctic Soils and Boreal Peatlands.</title>
        <authorList>
            <person name="Belova S.E."/>
            <person name="Ravin N.V."/>
            <person name="Pankratov T.A."/>
            <person name="Rakitin A.L."/>
            <person name="Ivanova A.A."/>
            <person name="Beletsky A.V."/>
            <person name="Mardanov A.V."/>
            <person name="Sinninghe Damste J.S."/>
            <person name="Dedysh S.N."/>
        </authorList>
    </citation>
    <scope>NUCLEOTIDE SEQUENCE [LARGE SCALE GENOMIC DNA]</scope>
    <source>
        <strain evidence="1 2">SBC82</strain>
    </source>
</reference>
<dbReference type="Proteomes" id="UP000253606">
    <property type="component" value="Chromosome"/>
</dbReference>
<evidence type="ECO:0000313" key="2">
    <source>
        <dbReference type="Proteomes" id="UP000253606"/>
    </source>
</evidence>
<sequence>MVSDIDQLISALHRDPPEQVLKDEIRKRRGEILDLLKQGKSYEMKDFRGRTIRISPKATLVPETFPEKQPA</sequence>
<dbReference type="EMBL" id="CP030840">
    <property type="protein sequence ID" value="AXC11462.1"/>
    <property type="molecule type" value="Genomic_DNA"/>
</dbReference>
<dbReference type="KEGG" id="abas:ACPOL_2138"/>
<evidence type="ECO:0000313" key="1">
    <source>
        <dbReference type="EMBL" id="AXC11462.1"/>
    </source>
</evidence>
<dbReference type="RefSeq" id="WP_114206913.1">
    <property type="nucleotide sequence ID" value="NZ_CP030840.1"/>
</dbReference>
<organism evidence="1 2">
    <name type="scientific">Acidisarcina polymorpha</name>
    <dbReference type="NCBI Taxonomy" id="2211140"/>
    <lineage>
        <taxon>Bacteria</taxon>
        <taxon>Pseudomonadati</taxon>
        <taxon>Acidobacteriota</taxon>
        <taxon>Terriglobia</taxon>
        <taxon>Terriglobales</taxon>
        <taxon>Acidobacteriaceae</taxon>
        <taxon>Acidisarcina</taxon>
    </lineage>
</organism>
<dbReference type="AlphaFoldDB" id="A0A2Z5FXE9"/>
<keyword evidence="2" id="KW-1185">Reference proteome</keyword>
<gene>
    <name evidence="1" type="ORF">ACPOL_2138</name>
</gene>
<name>A0A2Z5FXE9_9BACT</name>
<protein>
    <submittedName>
        <fullName evidence="1">Uncharacterized protein</fullName>
    </submittedName>
</protein>
<proteinExistence type="predicted"/>
<accession>A0A2Z5FXE9</accession>